<feature type="transmembrane region" description="Helical" evidence="10">
    <location>
        <begin position="425"/>
        <end position="443"/>
    </location>
</feature>
<evidence type="ECO:0000313" key="12">
    <source>
        <dbReference type="Proteomes" id="UP000740830"/>
    </source>
</evidence>
<accession>A0ABS6C517</accession>
<evidence type="ECO:0000256" key="6">
    <source>
        <dbReference type="ARBA" id="ARBA00022692"/>
    </source>
</evidence>
<feature type="transmembrane region" description="Helical" evidence="10">
    <location>
        <begin position="320"/>
        <end position="339"/>
    </location>
</feature>
<dbReference type="EMBL" id="JAHLDG010000017">
    <property type="protein sequence ID" value="MBU3220587.1"/>
    <property type="molecule type" value="Genomic_DNA"/>
</dbReference>
<dbReference type="Pfam" id="PF01554">
    <property type="entry name" value="MatE"/>
    <property type="match status" value="2"/>
</dbReference>
<dbReference type="InterPro" id="IPR051327">
    <property type="entry name" value="MATE_MepA_subfamily"/>
</dbReference>
<dbReference type="InterPro" id="IPR045070">
    <property type="entry name" value="MATE_MepA-like"/>
</dbReference>
<evidence type="ECO:0000256" key="7">
    <source>
        <dbReference type="ARBA" id="ARBA00022989"/>
    </source>
</evidence>
<comment type="caution">
    <text evidence="11">The sequence shown here is derived from an EMBL/GenBank/DDBJ whole genome shotgun (WGS) entry which is preliminary data.</text>
</comment>
<dbReference type="NCBIfam" id="TIGR00797">
    <property type="entry name" value="matE"/>
    <property type="match status" value="1"/>
</dbReference>
<keyword evidence="12" id="KW-1185">Reference proteome</keyword>
<evidence type="ECO:0000256" key="10">
    <source>
        <dbReference type="SAM" id="Phobius"/>
    </source>
</evidence>
<dbReference type="Proteomes" id="UP000740830">
    <property type="component" value="Unassembled WGS sequence"/>
</dbReference>
<feature type="transmembrane region" description="Helical" evidence="10">
    <location>
        <begin position="359"/>
        <end position="377"/>
    </location>
</feature>
<dbReference type="CDD" id="cd13143">
    <property type="entry name" value="MATE_MepA_like"/>
    <property type="match status" value="1"/>
</dbReference>
<keyword evidence="9" id="KW-0046">Antibiotic resistance</keyword>
<keyword evidence="6 10" id="KW-0812">Transmembrane</keyword>
<reference evidence="11 12" key="1">
    <citation type="submission" date="2021-06" db="EMBL/GenBank/DDBJ databases">
        <title>Clostridia strains as spoilage organisms.</title>
        <authorList>
            <person name="Wambui J."/>
            <person name="Stephan R."/>
            <person name="Stevens M.J.A."/>
        </authorList>
    </citation>
    <scope>NUCLEOTIDE SEQUENCE [LARGE SCALE GENOMIC DNA]</scope>
    <source>
        <strain evidence="11 12">CM013</strain>
    </source>
</reference>
<feature type="transmembrane region" description="Helical" evidence="10">
    <location>
        <begin position="138"/>
        <end position="160"/>
    </location>
</feature>
<feature type="transmembrane region" description="Helical" evidence="10">
    <location>
        <begin position="272"/>
        <end position="294"/>
    </location>
</feature>
<dbReference type="RefSeq" id="WP_216132408.1">
    <property type="nucleotide sequence ID" value="NZ_JAHLDG010000017.1"/>
</dbReference>
<evidence type="ECO:0000256" key="9">
    <source>
        <dbReference type="ARBA" id="ARBA00023251"/>
    </source>
</evidence>
<comment type="subcellular location">
    <subcellularLocation>
        <location evidence="1">Cell membrane</location>
        <topology evidence="1">Multi-pass membrane protein</topology>
    </subcellularLocation>
</comment>
<proteinExistence type="inferred from homology"/>
<feature type="transmembrane region" description="Helical" evidence="10">
    <location>
        <begin position="229"/>
        <end position="252"/>
    </location>
</feature>
<comment type="similarity">
    <text evidence="2">Belongs to the multi antimicrobial extrusion (MATE) (TC 2.A.66.1) family. MepA subfamily.</text>
</comment>
<evidence type="ECO:0000256" key="5">
    <source>
        <dbReference type="ARBA" id="ARBA00022475"/>
    </source>
</evidence>
<name>A0ABS6C517_9CLOT</name>
<dbReference type="PANTHER" id="PTHR43823:SF3">
    <property type="entry name" value="MULTIDRUG EXPORT PROTEIN MEPA"/>
    <property type="match status" value="1"/>
</dbReference>
<evidence type="ECO:0000256" key="3">
    <source>
        <dbReference type="ARBA" id="ARBA00022106"/>
    </source>
</evidence>
<organism evidence="11 12">
    <name type="scientific">Clostridium algidicarnis</name>
    <dbReference type="NCBI Taxonomy" id="37659"/>
    <lineage>
        <taxon>Bacteria</taxon>
        <taxon>Bacillati</taxon>
        <taxon>Bacillota</taxon>
        <taxon>Clostridia</taxon>
        <taxon>Eubacteriales</taxon>
        <taxon>Clostridiaceae</taxon>
        <taxon>Clostridium</taxon>
    </lineage>
</organism>
<dbReference type="InterPro" id="IPR048279">
    <property type="entry name" value="MdtK-like"/>
</dbReference>
<dbReference type="InterPro" id="IPR002528">
    <property type="entry name" value="MATE_fam"/>
</dbReference>
<feature type="transmembrane region" description="Helical" evidence="10">
    <location>
        <begin position="172"/>
        <end position="190"/>
    </location>
</feature>
<feature type="transmembrane region" description="Helical" evidence="10">
    <location>
        <begin position="389"/>
        <end position="413"/>
    </location>
</feature>
<dbReference type="PIRSF" id="PIRSF006603">
    <property type="entry name" value="DinF"/>
    <property type="match status" value="1"/>
</dbReference>
<evidence type="ECO:0000313" key="11">
    <source>
        <dbReference type="EMBL" id="MBU3220587.1"/>
    </source>
</evidence>
<protein>
    <recommendedName>
        <fullName evidence="3">Multidrug export protein MepA</fullName>
    </recommendedName>
</protein>
<dbReference type="PANTHER" id="PTHR43823">
    <property type="entry name" value="SPORULATION PROTEIN YKVU"/>
    <property type="match status" value="1"/>
</dbReference>
<keyword evidence="5" id="KW-1003">Cell membrane</keyword>
<evidence type="ECO:0000256" key="8">
    <source>
        <dbReference type="ARBA" id="ARBA00023136"/>
    </source>
</evidence>
<keyword evidence="4" id="KW-0813">Transport</keyword>
<sequence length="465" mass="50707">MNKKSTDLGKGSVGKILLRLALPAILAQLVNVLYNIVDRIFIGRMPSGDIAMAGVGIAFPIIMLVSAFSALIGMGGAPLAAIKMGEGDNEGAEKIMGNSFSMLLILGTILTILFMIFKEPILWAFGASEATINFALDYLNLYLIGTIFVQIALGMNPFIYTQGFAKIGMSTVITGAVINIILDPIFIFVFDMGVKGAALATIIAQIVSALWVLHFLIGHKSIIKIKRKYLVPDLNIVLSIMALGVSPFIMHSTESIVLIALNNKVQMYGGDLAVGAMTIMSSIMQIITLPIIGLSQGAQPIISYNYGAGNLHRVKKTFKILFINCITYTIIMWALLMLFPKVFVSIFNNKPELLQITSMSIRIFFSGILLFGAQIACQQTFLALGQAKISLIMALLRKVVLLIPLIFILPMLFENKLKAVLLAEPIADVLAAITTSICFYIFYKRSLVDNTSTMFNAEIEVEVDN</sequence>
<feature type="transmembrane region" description="Helical" evidence="10">
    <location>
        <begin position="196"/>
        <end position="217"/>
    </location>
</feature>
<feature type="transmembrane region" description="Helical" evidence="10">
    <location>
        <begin position="16"/>
        <end position="37"/>
    </location>
</feature>
<keyword evidence="8 10" id="KW-0472">Membrane</keyword>
<evidence type="ECO:0000256" key="1">
    <source>
        <dbReference type="ARBA" id="ARBA00004651"/>
    </source>
</evidence>
<feature type="transmembrane region" description="Helical" evidence="10">
    <location>
        <begin position="103"/>
        <end position="126"/>
    </location>
</feature>
<gene>
    <name evidence="11" type="ORF">KPL27_10880</name>
</gene>
<keyword evidence="7 10" id="KW-1133">Transmembrane helix</keyword>
<evidence type="ECO:0000256" key="2">
    <source>
        <dbReference type="ARBA" id="ARBA00008417"/>
    </source>
</evidence>
<evidence type="ECO:0000256" key="4">
    <source>
        <dbReference type="ARBA" id="ARBA00022448"/>
    </source>
</evidence>
<feature type="transmembrane region" description="Helical" evidence="10">
    <location>
        <begin position="57"/>
        <end position="82"/>
    </location>
</feature>